<name>A0AAE1Q4E5_9EUCA</name>
<reference evidence="1" key="1">
    <citation type="submission" date="2023-11" db="EMBL/GenBank/DDBJ databases">
        <title>Genome assemblies of two species of porcelain crab, Petrolisthes cinctipes and Petrolisthes manimaculis (Anomura: Porcellanidae).</title>
        <authorList>
            <person name="Angst P."/>
        </authorList>
    </citation>
    <scope>NUCLEOTIDE SEQUENCE</scope>
    <source>
        <strain evidence="1">PB745_02</strain>
        <tissue evidence="1">Gill</tissue>
    </source>
</reference>
<dbReference type="AlphaFoldDB" id="A0AAE1Q4E5"/>
<comment type="caution">
    <text evidence="1">The sequence shown here is derived from an EMBL/GenBank/DDBJ whole genome shotgun (WGS) entry which is preliminary data.</text>
</comment>
<protein>
    <submittedName>
        <fullName evidence="1">Uncharacterized protein</fullName>
    </submittedName>
</protein>
<proteinExistence type="predicted"/>
<keyword evidence="2" id="KW-1185">Reference proteome</keyword>
<sequence length="97" mass="10632">MSGNQSRNTYLPCPLCPSPAPPPCTATATPQLLKTLPLFPLTIRGFTSQQLLYDITLRPAQAGHRRTTLNTNRPVRVSDQLSPPLACFPHIGSHFPK</sequence>
<accession>A0AAE1Q4E5</accession>
<evidence type="ECO:0000313" key="2">
    <source>
        <dbReference type="Proteomes" id="UP001292094"/>
    </source>
</evidence>
<gene>
    <name evidence="1" type="ORF">Pmani_010473</name>
</gene>
<evidence type="ECO:0000313" key="1">
    <source>
        <dbReference type="EMBL" id="KAK4318532.1"/>
    </source>
</evidence>
<dbReference type="EMBL" id="JAWZYT010000823">
    <property type="protein sequence ID" value="KAK4318532.1"/>
    <property type="molecule type" value="Genomic_DNA"/>
</dbReference>
<organism evidence="1 2">
    <name type="scientific">Petrolisthes manimaculis</name>
    <dbReference type="NCBI Taxonomy" id="1843537"/>
    <lineage>
        <taxon>Eukaryota</taxon>
        <taxon>Metazoa</taxon>
        <taxon>Ecdysozoa</taxon>
        <taxon>Arthropoda</taxon>
        <taxon>Crustacea</taxon>
        <taxon>Multicrustacea</taxon>
        <taxon>Malacostraca</taxon>
        <taxon>Eumalacostraca</taxon>
        <taxon>Eucarida</taxon>
        <taxon>Decapoda</taxon>
        <taxon>Pleocyemata</taxon>
        <taxon>Anomura</taxon>
        <taxon>Galatheoidea</taxon>
        <taxon>Porcellanidae</taxon>
        <taxon>Petrolisthes</taxon>
    </lineage>
</organism>
<dbReference type="Proteomes" id="UP001292094">
    <property type="component" value="Unassembled WGS sequence"/>
</dbReference>